<dbReference type="KEGG" id="mpho:DA803_01005"/>
<keyword evidence="2" id="KW-1185">Reference proteome</keyword>
<proteinExistence type="predicted"/>
<sequence>MVSSNLEKLVEKSTNKIKVLKAEAISFDDLEGILSLSITGSYNNQNFSINDYQITGFQNYSALKNLTNFIVSINKNSLIEDNKTNQDISSFVNHDLLKYLNINSNNISLNDLFNRKIIELEYANLNRKKDRLTFSFNYLYKSKKMGKIQNIEKISIIGTRIFVSNEKINDKDILNFLLDKKVKIKENLNKKIFASVYEGRENNAKNSIVSTFFEFDENDNKKYFKEQNGLLSIQIDKIKSNDVEGFLLISYFVKYENENSKTKIIKLENFLNAKNDNDLKSEFFLTTTNNNKFKQNLENLYKQYENDANAKNIKINDTSSLMKYFGFVLDWSIIREDDNQLQDKFMVDDTKSYWEFKYKNMKISDLLNTRSGILLEDSRTNKDKIIFNLLQVKPLEISNLIINKQEKSLTADFIYEIKFFVYNSNNIESKNTSEISVTQKTKITWKQQN</sequence>
<name>A0A2Z5IQ00_9BACT</name>
<organism evidence="1 2">
    <name type="scientific">[Mycoplasma] phocae</name>
    <dbReference type="NCBI Taxonomy" id="142651"/>
    <lineage>
        <taxon>Bacteria</taxon>
        <taxon>Bacillati</taxon>
        <taxon>Mycoplasmatota</taxon>
        <taxon>Mycoplasmoidales</taxon>
        <taxon>Metamycoplasmataceae</taxon>
        <taxon>Metamycoplasma</taxon>
    </lineage>
</organism>
<gene>
    <name evidence="1" type="ORF">DA803_01005</name>
</gene>
<evidence type="ECO:0000313" key="2">
    <source>
        <dbReference type="Proteomes" id="UP000252477"/>
    </source>
</evidence>
<dbReference type="EMBL" id="CP029295">
    <property type="protein sequence ID" value="AXE60670.1"/>
    <property type="molecule type" value="Genomic_DNA"/>
</dbReference>
<dbReference type="AlphaFoldDB" id="A0A2Z5IQ00"/>
<dbReference type="Proteomes" id="UP000252477">
    <property type="component" value="Chromosome"/>
</dbReference>
<accession>A0A2Z5IQ00</accession>
<reference evidence="1 2" key="1">
    <citation type="submission" date="2018-05" db="EMBL/GenBank/DDBJ databases">
        <title>Annotation of the Mycoplasma phocidae genome.</title>
        <authorList>
            <person name="Brown D.R."/>
            <person name="Kutish G.F."/>
            <person name="Frasca S.Jr."/>
        </authorList>
    </citation>
    <scope>NUCLEOTIDE SEQUENCE [LARGE SCALE GENOMIC DNA]</scope>
    <source>
        <strain evidence="1 2">105</strain>
    </source>
</reference>
<protein>
    <submittedName>
        <fullName evidence="1">Uncharacterized protein</fullName>
    </submittedName>
</protein>
<evidence type="ECO:0000313" key="1">
    <source>
        <dbReference type="EMBL" id="AXE60670.1"/>
    </source>
</evidence>